<dbReference type="InterPro" id="IPR045046">
    <property type="entry name" value="Vps9-like"/>
</dbReference>
<dbReference type="GO" id="GO:0016192">
    <property type="term" value="P:vesicle-mediated transport"/>
    <property type="evidence" value="ECO:0007669"/>
    <property type="project" value="InterPro"/>
</dbReference>
<sequence length="841" mass="92975">MPANLALSKGSSIKDVRVFCGKSTLSPLCPAMSGFKTPPPLWTSGFQQTSGHYHPDTVDTITHNVAVNKGGSSGHYWGYESFAVSQRMMFRKISRGDFVKVNIVGGNLHISSDIKESSSCCCILQRSVFSLISSFGNCPKWDGYCSHCYRRERERQHNDQRKSPSKESNSRQPPDSPLPITGAKRFSKFEEKKQQQRQQQEKRNKFSKLASSLRKSTISRDSGRLPEPWLEQSPEVERIKQDYATQLSSLPPEVGQDINKRIQGLCRIVCSDSNNILIDELSEKVQKFYQILAKCMDAHSVNQELKEQILDYCEKFTMTVLHRNLFCPPTTSDEEKDLAIQARIRQLNWVNAKHLDCRINETSEEVRDLVYTSITDLLGMDSEKAPQDKLQAVVKCCRNIFLLLQSSVGGPASADEFLPALIFIVLKANPARLKSNINFVTRFCNASRLMTGEGGYYFTNLCCAVSFIENMTAQSLNLPENEFEQYMSGEVVPTSTWDSALMMYEGMSLMYEHLAALDDMHKRADTVLEGADLLKNKMETFVHQMKINVDDILSRTEVIIRSERVPTDIDTENPSSDLLPPPISPQVVAFQSGAEILHMSSTLEKETLTLPGFTKYAFPSDSELDALGTDNTPLDGVLPLPMSDSQEFLLTPSSSYGFSSLDELATPDELCAAQASLNFVQGLSAVNYDIDISDTIADSSKTSSPLPSLVLLPDRKGCSPENKPGVEPSSLLDTSESPTSKLLLPSPIKPIAPVPGDDLGEGCSTEPESSSTTNIQNATEQKTLEAASLVPNSGYQGFTAQGWKIQSIPCDTGTSDLKSSQNRSKENLGRKATLESVDGLL</sequence>
<dbReference type="SMART" id="SM00167">
    <property type="entry name" value="VPS9"/>
    <property type="match status" value="1"/>
</dbReference>
<feature type="compositionally biased region" description="Basic and acidic residues" evidence="1">
    <location>
        <begin position="823"/>
        <end position="833"/>
    </location>
</feature>
<dbReference type="GO" id="GO:0031267">
    <property type="term" value="F:small GTPase binding"/>
    <property type="evidence" value="ECO:0007669"/>
    <property type="project" value="TreeGrafter"/>
</dbReference>
<dbReference type="Gene3D" id="1.20.1050.80">
    <property type="entry name" value="VPS9 domain"/>
    <property type="match status" value="1"/>
</dbReference>
<feature type="compositionally biased region" description="Polar residues" evidence="1">
    <location>
        <begin position="766"/>
        <end position="775"/>
    </location>
</feature>
<feature type="region of interest" description="Disordered" evidence="1">
    <location>
        <begin position="811"/>
        <end position="841"/>
    </location>
</feature>
<feature type="compositionally biased region" description="Polar residues" evidence="1">
    <location>
        <begin position="812"/>
        <end position="822"/>
    </location>
</feature>
<dbReference type="GO" id="GO:0030139">
    <property type="term" value="C:endocytic vesicle"/>
    <property type="evidence" value="ECO:0007669"/>
    <property type="project" value="TreeGrafter"/>
</dbReference>
<dbReference type="PROSITE" id="PS51205">
    <property type="entry name" value="VPS9"/>
    <property type="match status" value="1"/>
</dbReference>
<evidence type="ECO:0000259" key="2">
    <source>
        <dbReference type="PROSITE" id="PS51205"/>
    </source>
</evidence>
<comment type="caution">
    <text evidence="3">The sequence shown here is derived from an EMBL/GenBank/DDBJ whole genome shotgun (WGS) entry which is preliminary data.</text>
</comment>
<proteinExistence type="predicted"/>
<accession>A0AAV7Y3S4</accession>
<feature type="compositionally biased region" description="Low complexity" evidence="1">
    <location>
        <begin position="697"/>
        <end position="712"/>
    </location>
</feature>
<evidence type="ECO:0000313" key="4">
    <source>
        <dbReference type="Proteomes" id="UP001075354"/>
    </source>
</evidence>
<evidence type="ECO:0000313" key="3">
    <source>
        <dbReference type="EMBL" id="KAJ1530909.1"/>
    </source>
</evidence>
<feature type="region of interest" description="Disordered" evidence="1">
    <location>
        <begin position="154"/>
        <end position="228"/>
    </location>
</feature>
<dbReference type="SUPFAM" id="SSF109993">
    <property type="entry name" value="VPS9 domain"/>
    <property type="match status" value="1"/>
</dbReference>
<protein>
    <recommendedName>
        <fullName evidence="2">VPS9 domain-containing protein</fullName>
    </recommendedName>
</protein>
<dbReference type="InterPro" id="IPR041545">
    <property type="entry name" value="DUF5601"/>
</dbReference>
<dbReference type="Gene3D" id="1.20.5.4770">
    <property type="match status" value="1"/>
</dbReference>
<name>A0AAV7Y3S4_9NEOP</name>
<evidence type="ECO:0000256" key="1">
    <source>
        <dbReference type="SAM" id="MobiDB-lite"/>
    </source>
</evidence>
<dbReference type="Proteomes" id="UP001075354">
    <property type="component" value="Chromosome 2"/>
</dbReference>
<dbReference type="InterPro" id="IPR003123">
    <property type="entry name" value="VPS9"/>
</dbReference>
<reference evidence="3" key="1">
    <citation type="submission" date="2022-12" db="EMBL/GenBank/DDBJ databases">
        <title>Chromosome-level genome assembly of the bean flower thrips Megalurothrips usitatus.</title>
        <authorList>
            <person name="Ma L."/>
            <person name="Liu Q."/>
            <person name="Li H."/>
            <person name="Cai W."/>
        </authorList>
    </citation>
    <scope>NUCLEOTIDE SEQUENCE</scope>
    <source>
        <strain evidence="3">Cailab_2022a</strain>
    </source>
</reference>
<dbReference type="GO" id="GO:0005085">
    <property type="term" value="F:guanyl-nucleotide exchange factor activity"/>
    <property type="evidence" value="ECO:0007669"/>
    <property type="project" value="InterPro"/>
</dbReference>
<feature type="compositionally biased region" description="Polar residues" evidence="1">
    <location>
        <begin position="209"/>
        <end position="220"/>
    </location>
</feature>
<dbReference type="Gene3D" id="1.10.246.120">
    <property type="match status" value="1"/>
</dbReference>
<dbReference type="AlphaFoldDB" id="A0AAV7Y3S4"/>
<dbReference type="InterPro" id="IPR037191">
    <property type="entry name" value="VPS9_dom_sf"/>
</dbReference>
<dbReference type="Pfam" id="PF02204">
    <property type="entry name" value="VPS9"/>
    <property type="match status" value="1"/>
</dbReference>
<keyword evidence="4" id="KW-1185">Reference proteome</keyword>
<dbReference type="PANTHER" id="PTHR23101:SF122">
    <property type="entry name" value="RABAPTIN-5-ASSOCIATED EXCHANGE FACTOR FOR RAB5"/>
    <property type="match status" value="1"/>
</dbReference>
<feature type="compositionally biased region" description="Polar residues" evidence="1">
    <location>
        <begin position="731"/>
        <end position="740"/>
    </location>
</feature>
<feature type="domain" description="VPS9" evidence="2">
    <location>
        <begin position="334"/>
        <end position="477"/>
    </location>
</feature>
<feature type="compositionally biased region" description="Basic and acidic residues" evidence="1">
    <location>
        <begin position="187"/>
        <end position="204"/>
    </location>
</feature>
<dbReference type="Pfam" id="PF18151">
    <property type="entry name" value="DUF5601"/>
    <property type="match status" value="1"/>
</dbReference>
<gene>
    <name evidence="3" type="ORF">ONE63_005749</name>
</gene>
<dbReference type="PANTHER" id="PTHR23101">
    <property type="entry name" value="RAB GDP/GTP EXCHANGE FACTOR"/>
    <property type="match status" value="1"/>
</dbReference>
<feature type="compositionally biased region" description="Basic and acidic residues" evidence="1">
    <location>
        <begin position="154"/>
        <end position="169"/>
    </location>
</feature>
<dbReference type="EMBL" id="JAPTSV010000002">
    <property type="protein sequence ID" value="KAJ1530909.1"/>
    <property type="molecule type" value="Genomic_DNA"/>
</dbReference>
<dbReference type="GO" id="GO:0005829">
    <property type="term" value="C:cytosol"/>
    <property type="evidence" value="ECO:0007669"/>
    <property type="project" value="TreeGrafter"/>
</dbReference>
<feature type="region of interest" description="Disordered" evidence="1">
    <location>
        <begin position="697"/>
        <end position="775"/>
    </location>
</feature>
<organism evidence="3 4">
    <name type="scientific">Megalurothrips usitatus</name>
    <name type="common">bean blossom thrips</name>
    <dbReference type="NCBI Taxonomy" id="439358"/>
    <lineage>
        <taxon>Eukaryota</taxon>
        <taxon>Metazoa</taxon>
        <taxon>Ecdysozoa</taxon>
        <taxon>Arthropoda</taxon>
        <taxon>Hexapoda</taxon>
        <taxon>Insecta</taxon>
        <taxon>Pterygota</taxon>
        <taxon>Neoptera</taxon>
        <taxon>Paraneoptera</taxon>
        <taxon>Thysanoptera</taxon>
        <taxon>Terebrantia</taxon>
        <taxon>Thripoidea</taxon>
        <taxon>Thripidae</taxon>
        <taxon>Megalurothrips</taxon>
    </lineage>
</organism>